<dbReference type="HOGENOM" id="CLU_798428_0_0_11"/>
<keyword evidence="2" id="KW-1185">Reference proteome</keyword>
<protein>
    <submittedName>
        <fullName evidence="1">Uncharacterized protein</fullName>
    </submittedName>
</protein>
<reference evidence="1 2" key="1">
    <citation type="journal article" date="2009" name="Stand. Genomic Sci.">
        <title>Complete genome sequence of Atopobium parvulum type strain (IPP 1246).</title>
        <authorList>
            <person name="Copeland A."/>
            <person name="Sikorski J."/>
            <person name="Lapidus A."/>
            <person name="Nolan M."/>
            <person name="Del Rio T.G."/>
            <person name="Lucas S."/>
            <person name="Chen F."/>
            <person name="Tice H."/>
            <person name="Pitluck S."/>
            <person name="Cheng J.F."/>
            <person name="Pukall R."/>
            <person name="Chertkov O."/>
            <person name="Brettin T."/>
            <person name="Han C."/>
            <person name="Detter J.C."/>
            <person name="Kuske C."/>
            <person name="Bruce D."/>
            <person name="Goodwin L."/>
            <person name="Ivanova N."/>
            <person name="Mavromatis K."/>
            <person name="Mikhailova N."/>
            <person name="Chen A."/>
            <person name="Palaniappan K."/>
            <person name="Chain P."/>
            <person name="Rohde M."/>
            <person name="Goker M."/>
            <person name="Bristow J."/>
            <person name="Eisen J.A."/>
            <person name="Markowitz V."/>
            <person name="Hugenholtz P."/>
            <person name="Kyrpides N.C."/>
            <person name="Klenk H.P."/>
            <person name="Detter J.C."/>
        </authorList>
    </citation>
    <scope>NUCLEOTIDE SEQUENCE [LARGE SCALE GENOMIC DNA]</scope>
    <source>
        <strain evidence="2">ATCC 33793 / DSM 20469 / CCUG 32760 / JCM 10300 / KCTC 3663 / VPI 0546 / 1246</strain>
    </source>
</reference>
<dbReference type="GeneID" id="84806158"/>
<evidence type="ECO:0000313" key="2">
    <source>
        <dbReference type="Proteomes" id="UP000000960"/>
    </source>
</evidence>
<name>C8WAC2_LANP1</name>
<proteinExistence type="predicted"/>
<dbReference type="AlphaFoldDB" id="C8WAC2"/>
<accession>C8WAC2</accession>
<gene>
    <name evidence="1" type="ordered locus">Apar_0630</name>
</gene>
<evidence type="ECO:0000313" key="1">
    <source>
        <dbReference type="EMBL" id="ACV51060.1"/>
    </source>
</evidence>
<dbReference type="OrthoDB" id="3190886at2"/>
<sequence length="347" mass="39977">MDIVFSHETALQICVQLKTGGNGEALLRRSSKDFHTTYSACSTEAHEEKLLFLKKEYGIVLAETTHEILRNNTRTRFCDTRVSHQFKCLLPMGSLIDLGRNVYCVSPALAVCMLSRNKSSLHQIVLANLLMARYGHLPNGDLCEFDMPLVDKEELASLLCALEPYSPGLRTTQRNMRYFFPDAASPMEVKMAIRSSLPYREGGFNQLPLALNKSYVIKNQINPEAQAKERKLDLLFGKMSKSNLSGLNLVAIEYNGSYHDDFYQQRKDSQRTNELNSVSIKEYFINADIYRKQLAMQNIFLNIKKDLGDSNLYRIRRTLRQYSNEQFVLMNKLDSIYRFMNELIYKI</sequence>
<dbReference type="Proteomes" id="UP000000960">
    <property type="component" value="Chromosome"/>
</dbReference>
<dbReference type="EMBL" id="CP001721">
    <property type="protein sequence ID" value="ACV51060.1"/>
    <property type="molecule type" value="Genomic_DNA"/>
</dbReference>
<organism evidence="1 2">
    <name type="scientific">Lancefieldella parvula (strain ATCC 33793 / DSM 20469 / CCUG 32760 / JCM 10300 / KCTC 3663 / VPI 0546 / 1246)</name>
    <name type="common">Atopobium parvulum</name>
    <dbReference type="NCBI Taxonomy" id="521095"/>
    <lineage>
        <taxon>Bacteria</taxon>
        <taxon>Bacillati</taxon>
        <taxon>Actinomycetota</taxon>
        <taxon>Coriobacteriia</taxon>
        <taxon>Coriobacteriales</taxon>
        <taxon>Atopobiaceae</taxon>
        <taxon>Lancefieldella</taxon>
    </lineage>
</organism>
<dbReference type="KEGG" id="apv:Apar_0630"/>
<dbReference type="RefSeq" id="WP_012808717.1">
    <property type="nucleotide sequence ID" value="NC_013203.1"/>
</dbReference>